<comment type="caution">
    <text evidence="8">The sequence shown here is derived from an EMBL/GenBank/DDBJ whole genome shotgun (WGS) entry which is preliminary data.</text>
</comment>
<evidence type="ECO:0000256" key="4">
    <source>
        <dbReference type="ARBA" id="ARBA00022989"/>
    </source>
</evidence>
<dbReference type="AlphaFoldDB" id="A0A2N9Y8J3"/>
<dbReference type="SUPFAM" id="SSF103481">
    <property type="entry name" value="Multidrug resistance efflux transporter EmrE"/>
    <property type="match status" value="2"/>
</dbReference>
<feature type="transmembrane region" description="Helical" evidence="6">
    <location>
        <begin position="128"/>
        <end position="146"/>
    </location>
</feature>
<keyword evidence="4 6" id="KW-1133">Transmembrane helix</keyword>
<feature type="transmembrane region" description="Helical" evidence="6">
    <location>
        <begin position="39"/>
        <end position="57"/>
    </location>
</feature>
<dbReference type="PANTHER" id="PTHR32322">
    <property type="entry name" value="INNER MEMBRANE TRANSPORTER"/>
    <property type="match status" value="1"/>
</dbReference>
<dbReference type="Pfam" id="PF00892">
    <property type="entry name" value="EamA"/>
    <property type="match status" value="2"/>
</dbReference>
<accession>A0A2N9Y8J3</accession>
<dbReference type="OMA" id="AYWFWNR"/>
<feature type="transmembrane region" description="Helical" evidence="6">
    <location>
        <begin position="277"/>
        <end position="299"/>
    </location>
</feature>
<feature type="transmembrane region" description="Helical" evidence="6">
    <location>
        <begin position="250"/>
        <end position="271"/>
    </location>
</feature>
<evidence type="ECO:0000256" key="5">
    <source>
        <dbReference type="ARBA" id="ARBA00023136"/>
    </source>
</evidence>
<feature type="domain" description="EamA" evidence="7">
    <location>
        <begin position="155"/>
        <end position="289"/>
    </location>
</feature>
<feature type="transmembrane region" description="Helical" evidence="6">
    <location>
        <begin position="217"/>
        <end position="238"/>
    </location>
</feature>
<dbReference type="InterPro" id="IPR037185">
    <property type="entry name" value="EmrE-like"/>
</dbReference>
<gene>
    <name evidence="8" type="ORF">CER18_08625</name>
</gene>
<dbReference type="KEGG" id="btx:BM1374166_01012"/>
<dbReference type="GO" id="GO:0016020">
    <property type="term" value="C:membrane"/>
    <property type="evidence" value="ECO:0007669"/>
    <property type="project" value="UniProtKB-SubCell"/>
</dbReference>
<evidence type="ECO:0000256" key="3">
    <source>
        <dbReference type="ARBA" id="ARBA00022692"/>
    </source>
</evidence>
<evidence type="ECO:0000259" key="7">
    <source>
        <dbReference type="Pfam" id="PF00892"/>
    </source>
</evidence>
<keyword evidence="5 6" id="KW-0472">Membrane</keyword>
<sequence>MKITPRIALVLTLVGTFFWGSNFQATKIALTTVSPWTASFERFLIAVIAIFLIMIFKEGLRWHVLSQNFISYIFLGIIGVAGFNGALFVGLQTSNPITASLIMATTPISANIIEAIMNKSFPTCERVIGMLISMFGVYLVITNGRFLSNHVSFAKGDIMILLGSIGWAFYTVGTRSFVKNATPLETTSWTMLSGTVALGVLTFLFESPLQETMSMSGASLFALLWIGVAGSVLAYLFWNIGIAIRGPGKTAIFFNFVPISALLVQILFGFIPQIMQIIGVFVTIFGVLIGQGYIFSLLGSRKAVPNAHKE</sequence>
<feature type="transmembrane region" description="Helical" evidence="6">
    <location>
        <begin position="69"/>
        <end position="91"/>
    </location>
</feature>
<evidence type="ECO:0000256" key="2">
    <source>
        <dbReference type="ARBA" id="ARBA00007362"/>
    </source>
</evidence>
<dbReference type="InterPro" id="IPR000620">
    <property type="entry name" value="EamA_dom"/>
</dbReference>
<feature type="transmembrane region" description="Helical" evidence="6">
    <location>
        <begin position="158"/>
        <end position="177"/>
    </location>
</feature>
<evidence type="ECO:0000313" key="9">
    <source>
        <dbReference type="Proteomes" id="UP000229839"/>
    </source>
</evidence>
<organism evidence="8 9">
    <name type="scientific">Bartonella tribocorum</name>
    <dbReference type="NCBI Taxonomy" id="85701"/>
    <lineage>
        <taxon>Bacteria</taxon>
        <taxon>Pseudomonadati</taxon>
        <taxon>Pseudomonadota</taxon>
        <taxon>Alphaproteobacteria</taxon>
        <taxon>Hyphomicrobiales</taxon>
        <taxon>Bartonellaceae</taxon>
        <taxon>Bartonella</taxon>
    </lineage>
</organism>
<dbReference type="Proteomes" id="UP000229839">
    <property type="component" value="Unassembled WGS sequence"/>
</dbReference>
<feature type="domain" description="EamA" evidence="7">
    <location>
        <begin position="7"/>
        <end position="141"/>
    </location>
</feature>
<comment type="similarity">
    <text evidence="2">Belongs to the EamA transporter family.</text>
</comment>
<dbReference type="OrthoDB" id="8401922at2"/>
<dbReference type="RefSeq" id="WP_012231667.1">
    <property type="nucleotide sequence ID" value="NZ_CADDYI010000038.1"/>
</dbReference>
<feature type="transmembrane region" description="Helical" evidence="6">
    <location>
        <begin position="189"/>
        <end position="205"/>
    </location>
</feature>
<proteinExistence type="inferred from homology"/>
<dbReference type="InterPro" id="IPR050638">
    <property type="entry name" value="AA-Vitamin_Transporters"/>
</dbReference>
<protein>
    <submittedName>
        <fullName evidence="8">EamA family transporter</fullName>
    </submittedName>
</protein>
<keyword evidence="3 6" id="KW-0812">Transmembrane</keyword>
<comment type="subcellular location">
    <subcellularLocation>
        <location evidence="1">Membrane</location>
        <topology evidence="1">Multi-pass membrane protein</topology>
    </subcellularLocation>
</comment>
<feature type="transmembrane region" description="Helical" evidence="6">
    <location>
        <begin position="97"/>
        <end position="116"/>
    </location>
</feature>
<evidence type="ECO:0000313" key="8">
    <source>
        <dbReference type="EMBL" id="PIT68026.1"/>
    </source>
</evidence>
<dbReference type="STRING" id="85701.BM1374166_01012"/>
<name>A0A2N9Y8J3_9HYPH</name>
<reference evidence="8 9" key="1">
    <citation type="submission" date="2017-06" db="EMBL/GenBank/DDBJ databases">
        <title>Draft genome of Bartonella tribocorum strain L103, isolated from a rodent in Laos.</title>
        <authorList>
            <person name="Hadjadj L."/>
            <person name="Jiyipong T."/>
            <person name="Morand S."/>
            <person name="Diene S.M."/>
            <person name="Rolain J.-M."/>
        </authorList>
    </citation>
    <scope>NUCLEOTIDE SEQUENCE [LARGE SCALE GENOMIC DNA]</scope>
    <source>
        <strain evidence="8 9">L103</strain>
    </source>
</reference>
<evidence type="ECO:0000256" key="1">
    <source>
        <dbReference type="ARBA" id="ARBA00004141"/>
    </source>
</evidence>
<dbReference type="EMBL" id="NJGE01000029">
    <property type="protein sequence ID" value="PIT68026.1"/>
    <property type="molecule type" value="Genomic_DNA"/>
</dbReference>
<dbReference type="PANTHER" id="PTHR32322:SF2">
    <property type="entry name" value="EAMA DOMAIN-CONTAINING PROTEIN"/>
    <property type="match status" value="1"/>
</dbReference>
<evidence type="ECO:0000256" key="6">
    <source>
        <dbReference type="SAM" id="Phobius"/>
    </source>
</evidence>